<feature type="compositionally biased region" description="Polar residues" evidence="1">
    <location>
        <begin position="90"/>
        <end position="108"/>
    </location>
</feature>
<sequence>MAARRQIAFYGKGGTGKPKRKPEPVTASKEDRCLGSPSKNEAHFHSRMNVMARMRGGHGFRVPPAAPRKAMKHKSKGQPRPKALVLQGTKMGTGQLYVQDTRQPRTNTVMRRQMLRTSTLSGDTFIHFTPET</sequence>
<reference evidence="2" key="1">
    <citation type="journal article" date="1995" name="Microbiology">
        <title>Rhizobium meliloti lacking mosA synthesizes the rhizopine scyllo-inosamine in place of 3-O-methyl-scyllo-inosamine.</title>
        <authorList>
            <person name="Rao J.P."/>
            <person name="Grzemski W."/>
            <person name="Murphy P.J."/>
        </authorList>
    </citation>
    <scope>NUCLEOTIDE SEQUENCE</scope>
    <source>
        <strain evidence="2">Rm220-3</strain>
    </source>
</reference>
<dbReference type="AlphaFoldDB" id="Q52889"/>
<name>Q52889_RHIML</name>
<feature type="region of interest" description="Disordered" evidence="1">
    <location>
        <begin position="57"/>
        <end position="108"/>
    </location>
</feature>
<proteinExistence type="predicted"/>
<feature type="region of interest" description="Disordered" evidence="1">
    <location>
        <begin position="1"/>
        <end position="40"/>
    </location>
</feature>
<organism evidence="2">
    <name type="scientific">Rhizobium meliloti</name>
    <name type="common">Ensifer meliloti</name>
    <name type="synonym">Sinorhizobium meliloti</name>
    <dbReference type="NCBI Taxonomy" id="382"/>
    <lineage>
        <taxon>Bacteria</taxon>
        <taxon>Pseudomonadati</taxon>
        <taxon>Pseudomonadota</taxon>
        <taxon>Alphaproteobacteria</taxon>
        <taxon>Hyphomicrobiales</taxon>
        <taxon>Rhizobiaceae</taxon>
        <taxon>Sinorhizobium/Ensifer group</taxon>
        <taxon>Sinorhizobium</taxon>
    </lineage>
</organism>
<feature type="compositionally biased region" description="Basic residues" evidence="1">
    <location>
        <begin position="69"/>
        <end position="79"/>
    </location>
</feature>
<evidence type="ECO:0000313" key="2">
    <source>
        <dbReference type="EMBL" id="AAA91312.1"/>
    </source>
</evidence>
<dbReference type="EMBL" id="U23753">
    <property type="protein sequence ID" value="AAA91312.1"/>
    <property type="molecule type" value="Genomic_DNA"/>
</dbReference>
<accession>Q52889</accession>
<evidence type="ECO:0000256" key="1">
    <source>
        <dbReference type="SAM" id="MobiDB-lite"/>
    </source>
</evidence>
<protein>
    <submittedName>
        <fullName evidence="2">Similar to nifH protein</fullName>
    </submittedName>
</protein>